<dbReference type="InterPro" id="IPR015943">
    <property type="entry name" value="WD40/YVTN_repeat-like_dom_sf"/>
</dbReference>
<dbReference type="EMBL" id="CYZU01000040">
    <property type="protein sequence ID" value="CUO87857.1"/>
    <property type="molecule type" value="Genomic_DNA"/>
</dbReference>
<dbReference type="GO" id="GO:0000272">
    <property type="term" value="P:polysaccharide catabolic process"/>
    <property type="evidence" value="ECO:0007669"/>
    <property type="project" value="InterPro"/>
</dbReference>
<feature type="domain" description="Cadherin-like beta-sandwich-like" evidence="1">
    <location>
        <begin position="289"/>
        <end position="368"/>
    </location>
</feature>
<dbReference type="Pfam" id="PF13360">
    <property type="entry name" value="PQQ_2"/>
    <property type="match status" value="2"/>
</dbReference>
<dbReference type="Gene3D" id="1.10.1330.10">
    <property type="entry name" value="Dockerin domain"/>
    <property type="match status" value="1"/>
</dbReference>
<dbReference type="InterPro" id="IPR018247">
    <property type="entry name" value="EF_Hand_1_Ca_BS"/>
</dbReference>
<protein>
    <submittedName>
        <fullName evidence="3">Outer membrane biogenesis protein BamB</fullName>
    </submittedName>
</protein>
<reference evidence="3 4" key="1">
    <citation type="submission" date="2015-09" db="EMBL/GenBank/DDBJ databases">
        <authorList>
            <consortium name="Pathogen Informatics"/>
        </authorList>
    </citation>
    <scope>NUCLEOTIDE SEQUENCE [LARGE SCALE GENOMIC DNA]</scope>
    <source>
        <strain evidence="3 4">2789STDY5834876</strain>
    </source>
</reference>
<dbReference type="InterPro" id="IPR008964">
    <property type="entry name" value="Invasin/intimin_cell_adhesion"/>
</dbReference>
<evidence type="ECO:0000259" key="2">
    <source>
        <dbReference type="Pfam" id="PF13360"/>
    </source>
</evidence>
<dbReference type="PANTHER" id="PTHR34512:SF30">
    <property type="entry name" value="OUTER MEMBRANE PROTEIN ASSEMBLY FACTOR BAMB"/>
    <property type="match status" value="1"/>
</dbReference>
<dbReference type="SMART" id="SM00564">
    <property type="entry name" value="PQQ"/>
    <property type="match status" value="4"/>
</dbReference>
<dbReference type="InterPro" id="IPR011047">
    <property type="entry name" value="Quinoprotein_ADH-like_sf"/>
</dbReference>
<evidence type="ECO:0000313" key="4">
    <source>
        <dbReference type="Proteomes" id="UP000095544"/>
    </source>
</evidence>
<dbReference type="InterPro" id="IPR036439">
    <property type="entry name" value="Dockerin_dom_sf"/>
</dbReference>
<dbReference type="Pfam" id="PF12733">
    <property type="entry name" value="Cadherin-like"/>
    <property type="match status" value="2"/>
</dbReference>
<dbReference type="Pfam" id="PF00404">
    <property type="entry name" value="Dockerin_1"/>
    <property type="match status" value="1"/>
</dbReference>
<sequence length="1243" mass="135615">MKAGIAEHRKQKKRWMAGILAMLTAFSAIIWQPLVTKAEETIPVEEFVPAEESVPVEEPGETVPLEGIKLNKTGLVMKSGDQRSLTAQLLPEDTTEQPEIIWNSDDTEVAVVEGNGNEAIITAAEGGGGTAVITASAGDFSAECLVLVTVREPLLESIIFMQNSSGSNRYELTEGVPGSNEYTLRISENTNVLYARPQLRDDVMGTITARFMDLNTGQETAVEMPVDESTSLTNNTTGRIINAYDTEPKELVLEVTADDWTEIYQVHIVRGTYLGDFSLTDDKGEEIPYTPDFKKTVYEYAVHVPSTAEQIRINLSPAEETSTSLMVNGEPAENGSYILPLQGQDTTAVLSAGDGYQSSPYEYQLSVYVDPVCRLDVKVEPEDAVFAIYDAGHVKLTPKDGSYELVSGDEYTYTVSAEGYQTQNGAIRLIQDEERTFTLHKSSGSGLEELDAQWGGYWKNESNQNIVDAMAPAARLEAEVSWQKQYGENADYGKSVSDGILVENYICCFNGNILMYLDKDTGEIVKSVKMAAWGNSSFTKPLYAAGMIFVPLSDGKLQAFNARTLESMWIYKDNVGGNAASALRYDSGYIYAAFANGNLVCISINDEKPNSTNEEKLAVWKQYDSKGYYRTGVYTSEKYLFGCSHSTTLYCLDKKTGEIVQKTSLPLEAGAASTAVSYENGRIYFATENGYLYSYTLAEDGKLDTESSTSLKLGGAVFGTPLVYNNRIYVGSASKDKYGVVQGPYYLNVVQIDETAGSLTLAYQMETEYGAKGPGTLTTAYEQQDGYVYVYFTTDSPNGMLYLLKDKAGADAPGEGSGLFYQQREVSGAGSGSVLIDQNGHMYIRYESAWLYALRPTGVYLEGVELAGGNPVLDGGREFDGQAVKHSILLDSGEDKVTLTLKANEGTTVSVDGKEGNVQEITLTDGRAEVTVILTNGQETRSYQFSIQQRSSDILLENLQVSFSPMVTVMEMEMEPAFEPERTDYKASIYGESSQAAYYIWPRLPEGSSSTIKVTVESGSSAGTELKPVPIYLGKEVLQRYTLLTSGLIPTEVAVTVTAEDGNTQKVYRITLFQNNEQPKITAGSNALITRAEKSVTVRVNASMDGYLYYLSEPKSAVTKMPTAAEIRKNGKRMAVKAGENTVTIDGFDREAAVLYLYEMSYAQRWSSGVQIDIPAYTFVPVDPSGKGDLNGDGKITNLDVSILLDAVTAGRPLSPDIADMNNDGKVTNVDVSALLDLVTKGS</sequence>
<feature type="domain" description="Cadherin-like beta-sandwich-like" evidence="1">
    <location>
        <begin position="968"/>
        <end position="1071"/>
    </location>
</feature>
<dbReference type="CDD" id="cd14256">
    <property type="entry name" value="Dockerin_I"/>
    <property type="match status" value="1"/>
</dbReference>
<evidence type="ECO:0000313" key="3">
    <source>
        <dbReference type="EMBL" id="CUO87857.1"/>
    </source>
</evidence>
<dbReference type="STRING" id="39482.ERS852491_03593"/>
<proteinExistence type="predicted"/>
<gene>
    <name evidence="3" type="ORF">ERS852491_03593</name>
</gene>
<dbReference type="GO" id="GO:0004553">
    <property type="term" value="F:hydrolase activity, hydrolyzing O-glycosyl compounds"/>
    <property type="evidence" value="ECO:0007669"/>
    <property type="project" value="InterPro"/>
</dbReference>
<dbReference type="OrthoDB" id="1885452at2"/>
<dbReference type="Proteomes" id="UP000095544">
    <property type="component" value="Unassembled WGS sequence"/>
</dbReference>
<dbReference type="Gene3D" id="2.60.40.1080">
    <property type="match status" value="1"/>
</dbReference>
<dbReference type="PANTHER" id="PTHR34512">
    <property type="entry name" value="CELL SURFACE PROTEIN"/>
    <property type="match status" value="1"/>
</dbReference>
<dbReference type="InterPro" id="IPR025883">
    <property type="entry name" value="Cadherin-like_domain"/>
</dbReference>
<dbReference type="PROSITE" id="PS00018">
    <property type="entry name" value="EF_HAND_1"/>
    <property type="match status" value="2"/>
</dbReference>
<dbReference type="InterPro" id="IPR018391">
    <property type="entry name" value="PQQ_b-propeller_rpt"/>
</dbReference>
<evidence type="ECO:0000259" key="1">
    <source>
        <dbReference type="Pfam" id="PF12733"/>
    </source>
</evidence>
<name>A0A174IQL2_9FIRM</name>
<dbReference type="SUPFAM" id="SSF49373">
    <property type="entry name" value="Invasin/intimin cell-adhesion fragments"/>
    <property type="match status" value="1"/>
</dbReference>
<dbReference type="InterPro" id="IPR002372">
    <property type="entry name" value="PQQ_rpt_dom"/>
</dbReference>
<feature type="domain" description="Pyrrolo-quinoline quinone repeat" evidence="2">
    <location>
        <begin position="511"/>
        <end position="605"/>
    </location>
</feature>
<dbReference type="AlphaFoldDB" id="A0A174IQL2"/>
<organism evidence="3 4">
    <name type="scientific">Faecalicatena contorta</name>
    <dbReference type="NCBI Taxonomy" id="39482"/>
    <lineage>
        <taxon>Bacteria</taxon>
        <taxon>Bacillati</taxon>
        <taxon>Bacillota</taxon>
        <taxon>Clostridia</taxon>
        <taxon>Lachnospirales</taxon>
        <taxon>Lachnospiraceae</taxon>
        <taxon>Faecalicatena</taxon>
    </lineage>
</organism>
<feature type="domain" description="Pyrrolo-quinoline quinone repeat" evidence="2">
    <location>
        <begin position="619"/>
        <end position="759"/>
    </location>
</feature>
<dbReference type="Gene3D" id="2.130.10.10">
    <property type="entry name" value="YVTN repeat-like/Quinoprotein amine dehydrogenase"/>
    <property type="match status" value="1"/>
</dbReference>
<accession>A0A174IQL2</accession>
<dbReference type="InterPro" id="IPR002105">
    <property type="entry name" value="Dockerin_1_rpt"/>
</dbReference>
<dbReference type="SUPFAM" id="SSF50998">
    <property type="entry name" value="Quinoprotein alcohol dehydrogenase-like"/>
    <property type="match status" value="1"/>
</dbReference>
<dbReference type="SUPFAM" id="SSF63446">
    <property type="entry name" value="Type I dockerin domain"/>
    <property type="match status" value="1"/>
</dbReference>
<dbReference type="RefSeq" id="WP_055154548.1">
    <property type="nucleotide sequence ID" value="NZ_CYZU01000040.1"/>
</dbReference>